<organism evidence="1 2">
    <name type="scientific">Kibdelosporangium lantanae</name>
    <dbReference type="NCBI Taxonomy" id="1497396"/>
    <lineage>
        <taxon>Bacteria</taxon>
        <taxon>Bacillati</taxon>
        <taxon>Actinomycetota</taxon>
        <taxon>Actinomycetes</taxon>
        <taxon>Pseudonocardiales</taxon>
        <taxon>Pseudonocardiaceae</taxon>
        <taxon>Kibdelosporangium</taxon>
    </lineage>
</organism>
<proteinExistence type="predicted"/>
<accession>A0ABW3MFX2</accession>
<gene>
    <name evidence="1" type="ORF">ACFQ1S_27515</name>
</gene>
<reference evidence="2" key="1">
    <citation type="journal article" date="2019" name="Int. J. Syst. Evol. Microbiol.">
        <title>The Global Catalogue of Microorganisms (GCM) 10K type strain sequencing project: providing services to taxonomists for standard genome sequencing and annotation.</title>
        <authorList>
            <consortium name="The Broad Institute Genomics Platform"/>
            <consortium name="The Broad Institute Genome Sequencing Center for Infectious Disease"/>
            <person name="Wu L."/>
            <person name="Ma J."/>
        </authorList>
    </citation>
    <scope>NUCLEOTIDE SEQUENCE [LARGE SCALE GENOMIC DNA]</scope>
    <source>
        <strain evidence="2">JCM 31486</strain>
    </source>
</reference>
<evidence type="ECO:0000313" key="1">
    <source>
        <dbReference type="EMBL" id="MFD1049017.1"/>
    </source>
</evidence>
<keyword evidence="2" id="KW-1185">Reference proteome</keyword>
<comment type="caution">
    <text evidence="1">The sequence shown here is derived from an EMBL/GenBank/DDBJ whole genome shotgun (WGS) entry which is preliminary data.</text>
</comment>
<feature type="non-terminal residue" evidence="1">
    <location>
        <position position="1"/>
    </location>
</feature>
<dbReference type="EMBL" id="JBHTIS010001926">
    <property type="protein sequence ID" value="MFD1049017.1"/>
    <property type="molecule type" value="Genomic_DNA"/>
</dbReference>
<dbReference type="Proteomes" id="UP001597045">
    <property type="component" value="Unassembled WGS sequence"/>
</dbReference>
<protein>
    <submittedName>
        <fullName evidence="1">Uncharacterized protein</fullName>
    </submittedName>
</protein>
<name>A0ABW3MFX2_9PSEU</name>
<evidence type="ECO:0000313" key="2">
    <source>
        <dbReference type="Proteomes" id="UP001597045"/>
    </source>
</evidence>
<sequence length="85" mass="8711">VGDVPAAAQSGVATELANLDKQLAEANKRLVDTVGQGGPNFVQNAILGPLADKRKASLDRIAIDIGRTGAARPQGLDQFAKCSLG</sequence>